<dbReference type="AlphaFoldDB" id="A0A7C8ZVU0"/>
<proteinExistence type="predicted"/>
<keyword evidence="1" id="KW-0472">Membrane</keyword>
<protein>
    <submittedName>
        <fullName evidence="2">Uncharacterized protein</fullName>
    </submittedName>
</protein>
<accession>A0A7C8ZVU0</accession>
<keyword evidence="1" id="KW-0812">Transmembrane</keyword>
<feature type="transmembrane region" description="Helical" evidence="1">
    <location>
        <begin position="64"/>
        <end position="85"/>
    </location>
</feature>
<evidence type="ECO:0000313" key="2">
    <source>
        <dbReference type="EMBL" id="MBA4652694.1"/>
    </source>
</evidence>
<keyword evidence="1" id="KW-1133">Transmembrane helix</keyword>
<evidence type="ECO:0000256" key="1">
    <source>
        <dbReference type="SAM" id="Phobius"/>
    </source>
</evidence>
<reference evidence="2" key="2">
    <citation type="submission" date="2020-07" db="EMBL/GenBank/DDBJ databases">
        <authorList>
            <person name="Vera ALvarez R."/>
            <person name="Arias-Moreno D.M."/>
            <person name="Jimenez-Jacinto V."/>
            <person name="Jimenez-Bremont J.F."/>
            <person name="Swaminathan K."/>
            <person name="Moose S.P."/>
            <person name="Guerrero-Gonzalez M.L."/>
            <person name="Marino-Ramirez L."/>
            <person name="Landsman D."/>
            <person name="Rodriguez-Kessler M."/>
            <person name="Delgado-Sanchez P."/>
        </authorList>
    </citation>
    <scope>NUCLEOTIDE SEQUENCE</scope>
    <source>
        <tissue evidence="2">Cladode</tissue>
    </source>
</reference>
<organism evidence="2">
    <name type="scientific">Opuntia streptacantha</name>
    <name type="common">Prickly pear cactus</name>
    <name type="synonym">Opuntia cardona</name>
    <dbReference type="NCBI Taxonomy" id="393608"/>
    <lineage>
        <taxon>Eukaryota</taxon>
        <taxon>Viridiplantae</taxon>
        <taxon>Streptophyta</taxon>
        <taxon>Embryophyta</taxon>
        <taxon>Tracheophyta</taxon>
        <taxon>Spermatophyta</taxon>
        <taxon>Magnoliopsida</taxon>
        <taxon>eudicotyledons</taxon>
        <taxon>Gunneridae</taxon>
        <taxon>Pentapetalae</taxon>
        <taxon>Caryophyllales</taxon>
        <taxon>Cactineae</taxon>
        <taxon>Cactaceae</taxon>
        <taxon>Opuntioideae</taxon>
        <taxon>Opuntia</taxon>
    </lineage>
</organism>
<dbReference type="EMBL" id="GISG01175450">
    <property type="protein sequence ID" value="MBA4652694.1"/>
    <property type="molecule type" value="Transcribed_RNA"/>
</dbReference>
<reference evidence="2" key="1">
    <citation type="journal article" date="2013" name="J. Plant Res.">
        <title>Effect of fungi and light on seed germination of three Opuntia species from semiarid lands of central Mexico.</title>
        <authorList>
            <person name="Delgado-Sanchez P."/>
            <person name="Jimenez-Bremont J.F."/>
            <person name="Guerrero-Gonzalez Mde L."/>
            <person name="Flores J."/>
        </authorList>
    </citation>
    <scope>NUCLEOTIDE SEQUENCE</scope>
    <source>
        <tissue evidence="2">Cladode</tissue>
    </source>
</reference>
<sequence length="197" mass="22236">MVTILYHLSTILSFLLTRWRRRSSIIKFRLPPALDSFVITRLHPPHSKTRSPTKPFTLFSTHLLILNLNSLQLLINLLPILALFLQNFLPRPRLAKRVGPLWFSSLSGSLTLAVIDGQCSGLQIQPWPWPSPISTTIATLFLLSPPILRVHNSILLFPAPSVRIHNSILLFPAPSVRIHSSLLLPLQPVIRVRARPV</sequence>
<name>A0A7C8ZVU0_OPUST</name>